<dbReference type="Proteomes" id="UP000254258">
    <property type="component" value="Unassembled WGS sequence"/>
</dbReference>
<feature type="signal peptide" evidence="3">
    <location>
        <begin position="1"/>
        <end position="25"/>
    </location>
</feature>
<keyword evidence="2 5" id="KW-0378">Hydrolase</keyword>
<dbReference type="PANTHER" id="PTHR48081">
    <property type="entry name" value="AB HYDROLASE SUPERFAMILY PROTEIN C4A8.06C"/>
    <property type="match status" value="1"/>
</dbReference>
<accession>A0A370WUJ6</accession>
<dbReference type="InterPro" id="IPR002168">
    <property type="entry name" value="Lipase_GDXG_HIS_AS"/>
</dbReference>
<dbReference type="InterPro" id="IPR049492">
    <property type="entry name" value="BD-FAE-like_dom"/>
</dbReference>
<organism evidence="5 6">
    <name type="scientific">Dyella monticola</name>
    <dbReference type="NCBI Taxonomy" id="1927958"/>
    <lineage>
        <taxon>Bacteria</taxon>
        <taxon>Pseudomonadati</taxon>
        <taxon>Pseudomonadota</taxon>
        <taxon>Gammaproteobacteria</taxon>
        <taxon>Lysobacterales</taxon>
        <taxon>Rhodanobacteraceae</taxon>
        <taxon>Dyella</taxon>
    </lineage>
</organism>
<dbReference type="PROSITE" id="PS01173">
    <property type="entry name" value="LIPASE_GDXG_HIS"/>
    <property type="match status" value="1"/>
</dbReference>
<feature type="chain" id="PRO_5016861982" evidence="3">
    <location>
        <begin position="26"/>
        <end position="305"/>
    </location>
</feature>
<evidence type="ECO:0000313" key="5">
    <source>
        <dbReference type="EMBL" id="RDS79731.1"/>
    </source>
</evidence>
<evidence type="ECO:0000313" key="6">
    <source>
        <dbReference type="Proteomes" id="UP000254258"/>
    </source>
</evidence>
<dbReference type="Pfam" id="PF20434">
    <property type="entry name" value="BD-FAE"/>
    <property type="match status" value="1"/>
</dbReference>
<gene>
    <name evidence="5" type="ORF">DWU98_16840</name>
</gene>
<comment type="caution">
    <text evidence="5">The sequence shown here is derived from an EMBL/GenBank/DDBJ whole genome shotgun (WGS) entry which is preliminary data.</text>
</comment>
<keyword evidence="6" id="KW-1185">Reference proteome</keyword>
<dbReference type="SUPFAM" id="SSF53474">
    <property type="entry name" value="alpha/beta-Hydrolases"/>
    <property type="match status" value="1"/>
</dbReference>
<dbReference type="OrthoDB" id="9771666at2"/>
<comment type="similarity">
    <text evidence="1">Belongs to the 'GDXG' lipolytic enzyme family.</text>
</comment>
<proteinExistence type="inferred from homology"/>
<dbReference type="AlphaFoldDB" id="A0A370WUJ6"/>
<evidence type="ECO:0000256" key="1">
    <source>
        <dbReference type="ARBA" id="ARBA00010515"/>
    </source>
</evidence>
<evidence type="ECO:0000256" key="3">
    <source>
        <dbReference type="SAM" id="SignalP"/>
    </source>
</evidence>
<dbReference type="Gene3D" id="3.40.50.1820">
    <property type="entry name" value="alpha/beta hydrolase"/>
    <property type="match status" value="1"/>
</dbReference>
<dbReference type="PANTHER" id="PTHR48081:SF33">
    <property type="entry name" value="KYNURENINE FORMAMIDASE"/>
    <property type="match status" value="1"/>
</dbReference>
<reference evidence="5 6" key="1">
    <citation type="submission" date="2018-07" db="EMBL/GenBank/DDBJ databases">
        <title>Dyella monticola sp. nov. and Dyella psychrodurans sp. nov. isolated from monsoon evergreen broad-leaved forest soil of Dinghu Mountain, China.</title>
        <authorList>
            <person name="Gao Z."/>
            <person name="Qiu L."/>
        </authorList>
    </citation>
    <scope>NUCLEOTIDE SEQUENCE [LARGE SCALE GENOMIC DNA]</scope>
    <source>
        <strain evidence="5 6">4G-K06</strain>
    </source>
</reference>
<protein>
    <submittedName>
        <fullName evidence="5">Alpha/beta hydrolase</fullName>
    </submittedName>
</protein>
<name>A0A370WUJ6_9GAMM</name>
<dbReference type="InterPro" id="IPR050300">
    <property type="entry name" value="GDXG_lipolytic_enzyme"/>
</dbReference>
<dbReference type="GO" id="GO:0016787">
    <property type="term" value="F:hydrolase activity"/>
    <property type="evidence" value="ECO:0007669"/>
    <property type="project" value="UniProtKB-KW"/>
</dbReference>
<evidence type="ECO:0000256" key="2">
    <source>
        <dbReference type="ARBA" id="ARBA00022801"/>
    </source>
</evidence>
<dbReference type="InterPro" id="IPR029058">
    <property type="entry name" value="AB_hydrolase_fold"/>
</dbReference>
<keyword evidence="3" id="KW-0732">Signal</keyword>
<dbReference type="RefSeq" id="WP_115496733.1">
    <property type="nucleotide sequence ID" value="NZ_QRBE01000011.1"/>
</dbReference>
<sequence length="305" mass="32808">MKRIITLVASSALVVLVAASAPAQTARVGLWARRMQAQTQTAVPAGTRVISNMRYGDDPRQRLDVYAPPQAHAAPVIFMVHGGAWAFGTKTARGVVENKVARWVPRGFMLISVDYRMLPDAAPRAQAEDVARALAFAQHHASEWGGDPAQFILMGHSAGAHLVSLITANPAIARQAGAQAWLGTVSLDSAALDVVALMQRRHLPLYDRAFGSDTANWMAASPLQQMHDRIVPFLAVCSTRRNQSCSQAQRFVDKAVSLGSSAKVLPEDLTHEQINEQVGTAGGYTAHIEAFMRTLSPGVASRLSN</sequence>
<evidence type="ECO:0000259" key="4">
    <source>
        <dbReference type="Pfam" id="PF20434"/>
    </source>
</evidence>
<dbReference type="EMBL" id="QRBE01000011">
    <property type="protein sequence ID" value="RDS79731.1"/>
    <property type="molecule type" value="Genomic_DNA"/>
</dbReference>
<feature type="domain" description="BD-FAE-like" evidence="4">
    <location>
        <begin position="63"/>
        <end position="167"/>
    </location>
</feature>